<dbReference type="Pfam" id="PF10607">
    <property type="entry name" value="CTLH"/>
    <property type="match status" value="1"/>
</dbReference>
<dbReference type="InterPro" id="IPR013144">
    <property type="entry name" value="CRA_dom"/>
</dbReference>
<sequence>MSSSLLPPPTSLRHPFDRRVDEVKPSKADLNFLIMDYLINEGYPDAAMNFAKEASIVPSADGEAIQERVDIRNAIHTGDLQLAIERINELNPQILDNDPTLHFQLLRLQLIELIREIVNAPGPPSPAAFTPALEFATSQLAPRAPTSPAFLQDLERTMALLIFPSDKLTPQLKQLLDLSLRQTVASQVNEAILSSQGQRREARIRNLVRLRAWAEQRARETKNSDLPEKISLGLETHLNHSADGEAMIT</sequence>
<evidence type="ECO:0000313" key="3">
    <source>
        <dbReference type="EMBL" id="KEQ91438.1"/>
    </source>
</evidence>
<dbReference type="Proteomes" id="UP000030641">
    <property type="component" value="Unassembled WGS sequence"/>
</dbReference>
<gene>
    <name evidence="3" type="ORF">AUEXF2481DRAFT_44024</name>
</gene>
<organism evidence="3 4">
    <name type="scientific">Aureobasidium subglaciale (strain EXF-2481)</name>
    <name type="common">Aureobasidium pullulans var. subglaciale</name>
    <dbReference type="NCBI Taxonomy" id="1043005"/>
    <lineage>
        <taxon>Eukaryota</taxon>
        <taxon>Fungi</taxon>
        <taxon>Dikarya</taxon>
        <taxon>Ascomycota</taxon>
        <taxon>Pezizomycotina</taxon>
        <taxon>Dothideomycetes</taxon>
        <taxon>Dothideomycetidae</taxon>
        <taxon>Dothideales</taxon>
        <taxon>Saccotheciaceae</taxon>
        <taxon>Aureobasidium</taxon>
    </lineage>
</organism>
<dbReference type="OMA" id="KMILWAQ"/>
<dbReference type="STRING" id="1043005.A0A074Y0V6"/>
<protein>
    <recommendedName>
        <fullName evidence="2">CTLH domain-containing protein</fullName>
    </recommendedName>
</protein>
<evidence type="ECO:0000313" key="4">
    <source>
        <dbReference type="Proteomes" id="UP000030641"/>
    </source>
</evidence>
<evidence type="ECO:0000259" key="2">
    <source>
        <dbReference type="PROSITE" id="PS50897"/>
    </source>
</evidence>
<dbReference type="PROSITE" id="PS50897">
    <property type="entry name" value="CTLH"/>
    <property type="match status" value="1"/>
</dbReference>
<dbReference type="RefSeq" id="XP_013339933.1">
    <property type="nucleotide sequence ID" value="XM_013484479.1"/>
</dbReference>
<proteinExistence type="predicted"/>
<accession>A0A074Y0V6</accession>
<dbReference type="EMBL" id="KL584778">
    <property type="protein sequence ID" value="KEQ91438.1"/>
    <property type="molecule type" value="Genomic_DNA"/>
</dbReference>
<dbReference type="PROSITE" id="PS50896">
    <property type="entry name" value="LISH"/>
    <property type="match status" value="1"/>
</dbReference>
<dbReference type="HOGENOM" id="CLU_073203_0_0_1"/>
<evidence type="ECO:0000256" key="1">
    <source>
        <dbReference type="ARBA" id="ARBA00002343"/>
    </source>
</evidence>
<dbReference type="AlphaFoldDB" id="A0A074Y0V6"/>
<comment type="function">
    <text evidence="1">Involved in the proteasome-dependent degradation of fructose-1,6-bisphosphatase.</text>
</comment>
<dbReference type="SMART" id="SM00757">
    <property type="entry name" value="CRA"/>
    <property type="match status" value="1"/>
</dbReference>
<keyword evidence="4" id="KW-1185">Reference proteome</keyword>
<name>A0A074Y0V6_AURSE</name>
<feature type="domain" description="CTLH" evidence="2">
    <location>
        <begin position="64"/>
        <end position="121"/>
    </location>
</feature>
<dbReference type="InterPro" id="IPR006595">
    <property type="entry name" value="CTLH_C"/>
</dbReference>
<dbReference type="PANTHER" id="PTHR12864">
    <property type="entry name" value="RAN BINDING PROTEIN 9-RELATED"/>
    <property type="match status" value="1"/>
</dbReference>
<dbReference type="InterPro" id="IPR050618">
    <property type="entry name" value="Ubq-SigPath_Reg"/>
</dbReference>
<dbReference type="OrthoDB" id="2415936at2759"/>
<dbReference type="GeneID" id="25367571"/>
<dbReference type="InParanoid" id="A0A074Y0V6"/>
<dbReference type="InterPro" id="IPR024964">
    <property type="entry name" value="CTLH/CRA"/>
</dbReference>
<dbReference type="FunCoup" id="A0A074Y0V6">
    <property type="interactions" value="312"/>
</dbReference>
<dbReference type="InterPro" id="IPR006594">
    <property type="entry name" value="LisH"/>
</dbReference>
<dbReference type="SMART" id="SM00668">
    <property type="entry name" value="CTLH"/>
    <property type="match status" value="1"/>
</dbReference>
<reference evidence="3 4" key="1">
    <citation type="journal article" date="2014" name="BMC Genomics">
        <title>Genome sequencing of four Aureobasidium pullulans varieties: biotechnological potential, stress tolerance, and description of new species.</title>
        <authorList>
            <person name="Gostin Ar C."/>
            <person name="Ohm R.A."/>
            <person name="Kogej T."/>
            <person name="Sonjak S."/>
            <person name="Turk M."/>
            <person name="Zajc J."/>
            <person name="Zalar P."/>
            <person name="Grube M."/>
            <person name="Sun H."/>
            <person name="Han J."/>
            <person name="Sharma A."/>
            <person name="Chiniquy J."/>
            <person name="Ngan C.Y."/>
            <person name="Lipzen A."/>
            <person name="Barry K."/>
            <person name="Grigoriev I.V."/>
            <person name="Gunde-Cimerman N."/>
        </authorList>
    </citation>
    <scope>NUCLEOTIDE SEQUENCE [LARGE SCALE GENOMIC DNA]</scope>
    <source>
        <strain evidence="3 4">EXF-2481</strain>
    </source>
</reference>
<dbReference type="Pfam" id="PF08513">
    <property type="entry name" value="LisH"/>
    <property type="match status" value="1"/>
</dbReference>
<dbReference type="SMART" id="SM00667">
    <property type="entry name" value="LisH"/>
    <property type="match status" value="1"/>
</dbReference>